<accession>A0AA38R734</accession>
<evidence type="ECO:0000313" key="20">
    <source>
        <dbReference type="Proteomes" id="UP001174694"/>
    </source>
</evidence>
<keyword evidence="10 15" id="KW-0408">Iron</keyword>
<feature type="compositionally biased region" description="Acidic residues" evidence="16">
    <location>
        <begin position="159"/>
        <end position="175"/>
    </location>
</feature>
<keyword evidence="4" id="KW-1003">Cell membrane</keyword>
<feature type="compositionally biased region" description="Low complexity" evidence="16">
    <location>
        <begin position="98"/>
        <end position="109"/>
    </location>
</feature>
<evidence type="ECO:0000256" key="10">
    <source>
        <dbReference type="ARBA" id="ARBA00023004"/>
    </source>
</evidence>
<keyword evidence="5" id="KW-0964">Secreted</keyword>
<keyword evidence="11" id="KW-0472">Membrane</keyword>
<keyword evidence="8 15" id="KW-0479">Metal-binding</keyword>
<keyword evidence="20" id="KW-1185">Reference proteome</keyword>
<keyword evidence="14" id="KW-0449">Lipoprotein</keyword>
<sequence length="233" mass="23661">MKPSILAMLAIPVATVCASDVLDSVPECAQNCAIEALPLTSCSFTDMACLCRDTKLMAAVKECSKEACTVEEQGEALRFADKQCAKYLDGAATGAAIGSAAAPSATASTSDEDEDADTDDASLGEGSDSDLDDSESAPSGEVSEEGASHGWDWKADHEDPTEEEEVEVVELDDTAESTSATTTTTTAVIETTATEVVATGSSTTSVTAGAAGELSVVGSRVIMAVAVALAMVV</sequence>
<dbReference type="Proteomes" id="UP001174694">
    <property type="component" value="Unassembled WGS sequence"/>
</dbReference>
<feature type="binding site" description="axial binding residue" evidence="15">
    <location>
        <position position="46"/>
    </location>
    <ligand>
        <name>heme</name>
        <dbReference type="ChEBI" id="CHEBI:30413"/>
    </ligand>
    <ligandPart>
        <name>Fe</name>
        <dbReference type="ChEBI" id="CHEBI:18248"/>
    </ligandPart>
</feature>
<evidence type="ECO:0000256" key="4">
    <source>
        <dbReference type="ARBA" id="ARBA00022475"/>
    </source>
</evidence>
<organism evidence="19 20">
    <name type="scientific">Pleurostoma richardsiae</name>
    <dbReference type="NCBI Taxonomy" id="41990"/>
    <lineage>
        <taxon>Eukaryota</taxon>
        <taxon>Fungi</taxon>
        <taxon>Dikarya</taxon>
        <taxon>Ascomycota</taxon>
        <taxon>Pezizomycotina</taxon>
        <taxon>Sordariomycetes</taxon>
        <taxon>Sordariomycetidae</taxon>
        <taxon>Calosphaeriales</taxon>
        <taxon>Pleurostomataceae</taxon>
        <taxon>Pleurostoma</taxon>
    </lineage>
</organism>
<evidence type="ECO:0000256" key="6">
    <source>
        <dbReference type="ARBA" id="ARBA00022617"/>
    </source>
</evidence>
<keyword evidence="13" id="KW-0325">Glycoprotein</keyword>
<dbReference type="PROSITE" id="PS52012">
    <property type="entry name" value="CFEM"/>
    <property type="match status" value="1"/>
</dbReference>
<feature type="disulfide bond" evidence="15">
    <location>
        <begin position="28"/>
        <end position="68"/>
    </location>
</feature>
<proteinExistence type="inferred from homology"/>
<evidence type="ECO:0000256" key="3">
    <source>
        <dbReference type="ARBA" id="ARBA00010031"/>
    </source>
</evidence>
<comment type="caution">
    <text evidence="19">The sequence shown here is derived from an EMBL/GenBank/DDBJ whole genome shotgun (WGS) entry which is preliminary data.</text>
</comment>
<dbReference type="Pfam" id="PF05730">
    <property type="entry name" value="CFEM"/>
    <property type="match status" value="1"/>
</dbReference>
<dbReference type="AlphaFoldDB" id="A0AA38R734"/>
<evidence type="ECO:0000256" key="11">
    <source>
        <dbReference type="ARBA" id="ARBA00023136"/>
    </source>
</evidence>
<evidence type="ECO:0000256" key="15">
    <source>
        <dbReference type="PROSITE-ProRule" id="PRU01356"/>
    </source>
</evidence>
<reference evidence="19" key="1">
    <citation type="submission" date="2022-07" db="EMBL/GenBank/DDBJ databases">
        <title>Fungi with potential for degradation of polypropylene.</title>
        <authorList>
            <person name="Gostincar C."/>
        </authorList>
    </citation>
    <scope>NUCLEOTIDE SEQUENCE</scope>
    <source>
        <strain evidence="19">EXF-13308</strain>
    </source>
</reference>
<dbReference type="PANTHER" id="PTHR37928:SF1">
    <property type="entry name" value="CFEM DOMAIN PROTEIN (AFU_ORTHOLOGUE AFUA_6G14090)"/>
    <property type="match status" value="1"/>
</dbReference>
<dbReference type="GO" id="GO:0098552">
    <property type="term" value="C:side of membrane"/>
    <property type="evidence" value="ECO:0007669"/>
    <property type="project" value="UniProtKB-KW"/>
</dbReference>
<dbReference type="InterPro" id="IPR008427">
    <property type="entry name" value="Extracellular_membr_CFEM_dom"/>
</dbReference>
<feature type="signal peptide" evidence="17">
    <location>
        <begin position="1"/>
        <end position="18"/>
    </location>
</feature>
<keyword evidence="6 15" id="KW-0349">Heme</keyword>
<dbReference type="EMBL" id="JANBVO010000027">
    <property type="protein sequence ID" value="KAJ9139213.1"/>
    <property type="molecule type" value="Genomic_DNA"/>
</dbReference>
<evidence type="ECO:0000256" key="9">
    <source>
        <dbReference type="ARBA" id="ARBA00022729"/>
    </source>
</evidence>
<evidence type="ECO:0000256" key="14">
    <source>
        <dbReference type="ARBA" id="ARBA00023288"/>
    </source>
</evidence>
<dbReference type="GO" id="GO:0005886">
    <property type="term" value="C:plasma membrane"/>
    <property type="evidence" value="ECO:0007669"/>
    <property type="project" value="UniProtKB-SubCell"/>
</dbReference>
<evidence type="ECO:0000256" key="16">
    <source>
        <dbReference type="SAM" id="MobiDB-lite"/>
    </source>
</evidence>
<evidence type="ECO:0000259" key="18">
    <source>
        <dbReference type="PROSITE" id="PS52012"/>
    </source>
</evidence>
<dbReference type="SMART" id="SM00747">
    <property type="entry name" value="CFEM"/>
    <property type="match status" value="1"/>
</dbReference>
<evidence type="ECO:0000313" key="19">
    <source>
        <dbReference type="EMBL" id="KAJ9139213.1"/>
    </source>
</evidence>
<feature type="disulfide bond" evidence="15">
    <location>
        <begin position="32"/>
        <end position="63"/>
    </location>
</feature>
<evidence type="ECO:0000256" key="13">
    <source>
        <dbReference type="ARBA" id="ARBA00023180"/>
    </source>
</evidence>
<dbReference type="PANTHER" id="PTHR37928">
    <property type="entry name" value="CFEM DOMAIN PROTEIN (AFU_ORTHOLOGUE AFUA_6G14090)"/>
    <property type="match status" value="1"/>
</dbReference>
<evidence type="ECO:0000256" key="5">
    <source>
        <dbReference type="ARBA" id="ARBA00022525"/>
    </source>
</evidence>
<comment type="subcellular location">
    <subcellularLocation>
        <location evidence="1">Cell membrane</location>
        <topology evidence="1">Lipid-anchor</topology>
        <topology evidence="1">GPI-anchor</topology>
    </subcellularLocation>
    <subcellularLocation>
        <location evidence="2">Secreted</location>
    </subcellularLocation>
</comment>
<dbReference type="GO" id="GO:0046872">
    <property type="term" value="F:metal ion binding"/>
    <property type="evidence" value="ECO:0007669"/>
    <property type="project" value="UniProtKB-UniRule"/>
</dbReference>
<dbReference type="InterPro" id="IPR051735">
    <property type="entry name" value="CFEM_domain"/>
</dbReference>
<keyword evidence="9 17" id="KW-0732">Signal</keyword>
<feature type="region of interest" description="Disordered" evidence="16">
    <location>
        <begin position="98"/>
        <end position="183"/>
    </location>
</feature>
<keyword evidence="7" id="KW-0336">GPI-anchor</keyword>
<feature type="disulfide bond" evidence="15">
    <location>
        <begin position="51"/>
        <end position="84"/>
    </location>
</feature>
<keyword evidence="12 15" id="KW-1015">Disulfide bond</keyword>
<feature type="compositionally biased region" description="Acidic residues" evidence="16">
    <location>
        <begin position="110"/>
        <end position="135"/>
    </location>
</feature>
<evidence type="ECO:0000256" key="1">
    <source>
        <dbReference type="ARBA" id="ARBA00004609"/>
    </source>
</evidence>
<name>A0AA38R734_9PEZI</name>
<feature type="chain" id="PRO_5041232217" description="CFEM domain-containing protein" evidence="17">
    <location>
        <begin position="19"/>
        <end position="233"/>
    </location>
</feature>
<evidence type="ECO:0000256" key="7">
    <source>
        <dbReference type="ARBA" id="ARBA00022622"/>
    </source>
</evidence>
<gene>
    <name evidence="19" type="ORF">NKR23_g8116</name>
</gene>
<feature type="disulfide bond" evidence="15">
    <location>
        <begin position="42"/>
        <end position="49"/>
    </location>
</feature>
<protein>
    <recommendedName>
        <fullName evidence="18">CFEM domain-containing protein</fullName>
    </recommendedName>
</protein>
<comment type="similarity">
    <text evidence="3">Belongs to the RBT5 family.</text>
</comment>
<dbReference type="GO" id="GO:0005576">
    <property type="term" value="C:extracellular region"/>
    <property type="evidence" value="ECO:0007669"/>
    <property type="project" value="UniProtKB-SubCell"/>
</dbReference>
<evidence type="ECO:0000256" key="12">
    <source>
        <dbReference type="ARBA" id="ARBA00023157"/>
    </source>
</evidence>
<evidence type="ECO:0000256" key="8">
    <source>
        <dbReference type="ARBA" id="ARBA00022723"/>
    </source>
</evidence>
<evidence type="ECO:0000256" key="2">
    <source>
        <dbReference type="ARBA" id="ARBA00004613"/>
    </source>
</evidence>
<feature type="domain" description="CFEM" evidence="18">
    <location>
        <begin position="1"/>
        <end position="110"/>
    </location>
</feature>
<evidence type="ECO:0000256" key="17">
    <source>
        <dbReference type="SAM" id="SignalP"/>
    </source>
</evidence>